<dbReference type="Pfam" id="PF13202">
    <property type="entry name" value="EF-hand_5"/>
    <property type="match status" value="1"/>
</dbReference>
<name>A0A8J5XF80_DIALT</name>
<feature type="region of interest" description="Disordered" evidence="2">
    <location>
        <begin position="434"/>
        <end position="658"/>
    </location>
</feature>
<feature type="compositionally biased region" description="Acidic residues" evidence="2">
    <location>
        <begin position="480"/>
        <end position="499"/>
    </location>
</feature>
<dbReference type="SUPFAM" id="SSF47473">
    <property type="entry name" value="EF-hand"/>
    <property type="match status" value="1"/>
</dbReference>
<feature type="transmembrane region" description="Helical" evidence="3">
    <location>
        <begin position="228"/>
        <end position="254"/>
    </location>
</feature>
<reference evidence="6" key="1">
    <citation type="submission" date="2021-05" db="EMBL/GenBank/DDBJ databases">
        <title>The genome of the haptophyte Pavlova lutheri (Diacronema luteri, Pavlovales) - a model for lipid biosynthesis in eukaryotic algae.</title>
        <authorList>
            <person name="Hulatt C.J."/>
            <person name="Posewitz M.C."/>
        </authorList>
    </citation>
    <scope>NUCLEOTIDE SEQUENCE</scope>
    <source>
        <strain evidence="6">NIVA-4/92</strain>
    </source>
</reference>
<dbReference type="PROSITE" id="PS50222">
    <property type="entry name" value="EF_HAND_2"/>
    <property type="match status" value="2"/>
</dbReference>
<dbReference type="PANTHER" id="PTHR48125">
    <property type="entry name" value="LP07818P1"/>
    <property type="match status" value="1"/>
</dbReference>
<keyword evidence="4" id="KW-0732">Signal</keyword>
<evidence type="ECO:0000259" key="5">
    <source>
        <dbReference type="PROSITE" id="PS50222"/>
    </source>
</evidence>
<feature type="compositionally biased region" description="Basic and acidic residues" evidence="2">
    <location>
        <begin position="858"/>
        <end position="872"/>
    </location>
</feature>
<dbReference type="InterPro" id="IPR011992">
    <property type="entry name" value="EF-hand-dom_pair"/>
</dbReference>
<keyword evidence="3" id="KW-0472">Membrane</keyword>
<feature type="signal peptide" evidence="4">
    <location>
        <begin position="1"/>
        <end position="20"/>
    </location>
</feature>
<dbReference type="AlphaFoldDB" id="A0A8J5XF80"/>
<dbReference type="PROSITE" id="PS00018">
    <property type="entry name" value="EF_HAND_1"/>
    <property type="match status" value="3"/>
</dbReference>
<dbReference type="SMART" id="SM00054">
    <property type="entry name" value="EFh"/>
    <property type="match status" value="3"/>
</dbReference>
<dbReference type="PANTHER" id="PTHR48125:SF10">
    <property type="entry name" value="OS12G0136300 PROTEIN"/>
    <property type="match status" value="1"/>
</dbReference>
<dbReference type="EMBL" id="JAGTXO010000039">
    <property type="protein sequence ID" value="KAG8459604.1"/>
    <property type="molecule type" value="Genomic_DNA"/>
</dbReference>
<feature type="compositionally biased region" description="Low complexity" evidence="2">
    <location>
        <begin position="517"/>
        <end position="536"/>
    </location>
</feature>
<feature type="compositionally biased region" description="Acidic residues" evidence="2">
    <location>
        <begin position="637"/>
        <end position="646"/>
    </location>
</feature>
<evidence type="ECO:0000313" key="6">
    <source>
        <dbReference type="EMBL" id="KAG8459604.1"/>
    </source>
</evidence>
<feature type="region of interest" description="Disordered" evidence="2">
    <location>
        <begin position="385"/>
        <end position="407"/>
    </location>
</feature>
<comment type="caution">
    <text evidence="6">The sequence shown here is derived from an EMBL/GenBank/DDBJ whole genome shotgun (WGS) entry which is preliminary data.</text>
</comment>
<feature type="domain" description="EF-hand" evidence="5">
    <location>
        <begin position="196"/>
        <end position="222"/>
    </location>
</feature>
<feature type="region of interest" description="Disordered" evidence="2">
    <location>
        <begin position="901"/>
        <end position="945"/>
    </location>
</feature>
<evidence type="ECO:0000256" key="4">
    <source>
        <dbReference type="SAM" id="SignalP"/>
    </source>
</evidence>
<keyword evidence="3" id="KW-1133">Transmembrane helix</keyword>
<dbReference type="CDD" id="cd00051">
    <property type="entry name" value="EFh"/>
    <property type="match status" value="1"/>
</dbReference>
<evidence type="ECO:0000256" key="1">
    <source>
        <dbReference type="ARBA" id="ARBA00022837"/>
    </source>
</evidence>
<feature type="domain" description="EF-hand" evidence="5">
    <location>
        <begin position="98"/>
        <end position="124"/>
    </location>
</feature>
<feature type="compositionally biased region" description="Basic and acidic residues" evidence="2">
    <location>
        <begin position="931"/>
        <end position="945"/>
    </location>
</feature>
<accession>A0A8J5XF80</accession>
<dbReference type="GO" id="GO:0005509">
    <property type="term" value="F:calcium ion binding"/>
    <property type="evidence" value="ECO:0007669"/>
    <property type="project" value="InterPro"/>
</dbReference>
<feature type="compositionally biased region" description="Pro residues" evidence="2">
    <location>
        <begin position="39"/>
        <end position="78"/>
    </location>
</feature>
<dbReference type="OrthoDB" id="26525at2759"/>
<keyword evidence="7" id="KW-1185">Reference proteome</keyword>
<dbReference type="Proteomes" id="UP000751190">
    <property type="component" value="Unassembled WGS sequence"/>
</dbReference>
<feature type="compositionally biased region" description="Basic and acidic residues" evidence="2">
    <location>
        <begin position="457"/>
        <end position="479"/>
    </location>
</feature>
<sequence length="945" mass="98858">MRLHPAAWSALTFLSGLGLGLLLAGSSSGSGRAGDGCVGPPPPSPPSPPPPRRPSPPPPPYPPYPPPHSPLPPFPPPFAGAGARRAPPRNTPIDHGPFKTFDRDRDGLVTLGELRGAAASLEIPLPREKLDRLFHAVDTDHDHVVTPGADFTRLRDAIAFAQQDADRSGAVTLDELRDGSARAGITLDGSVLRPSFRTADADGSGTLNAAEYSSFAHVLDAREAGRRFWASVAKIALLLALLALVLFCCAYQLASRQHAKDLELEQQYDRLVDCRKYWDPQLPPWARWTTCAERMTMLVAATRPRRAAGEAFAVDVEWAEGGGAATKPGRAARAPRGAPFAHVKGVAGGGADGGLAMRPEMRRAGAEAEAVVSVDADVTAHAAAAAVSKPSMPKPKRKLKPKPVLSSSSRALAAAHVGASAVPAAAAAAAPAAARPPPSVAQPSAEWGAFGAKQRKPREDAHTAAGGHEGEPVGGHEGEGEGDEAEDEGEGEGEGDAEEGVGKEDDRWSDDDRGQSARKAAAADASRSAAARQRASPWGLFGRAEPSNAPPPREPARTAPRPRAPPTVGKPIADASWGALAKPRGDSAAEAEADESRFSIESVTEVGARWPRPPPPAADPAWAALAKPRGEGPATAEGDEAIEDGGDERAFAPLAERPAEASAVSQMWAMLGRAAGTHANDGGARVGANEPASAAEGYTYEEGSTADGGGQVGGLANWFQLGRSKPAVAQRPYRLYTADKALDETCAFERADAYAGPREGRTFKTGPQGLGYYEERGQWVTADARYHHVPQARPAAPKPARNELPNFRGGLVNASDVGLNAGLGPAAGPSTPEGSRFMTFGPAPADYSVYRPLGLPVDDERGGGQPARDEAVKSALPPMRFGNYNYDDMRERAERFRKMMLAPSLGGAPPVVSPKASAEPLEQPAWNPSLKVDDKPGRSRADLSA</sequence>
<gene>
    <name evidence="6" type="ORF">KFE25_000960</name>
</gene>
<dbReference type="InterPro" id="IPR002048">
    <property type="entry name" value="EF_hand_dom"/>
</dbReference>
<feature type="region of interest" description="Disordered" evidence="2">
    <location>
        <begin position="27"/>
        <end position="101"/>
    </location>
</feature>
<feature type="chain" id="PRO_5035229569" description="EF-hand domain-containing protein" evidence="4">
    <location>
        <begin position="21"/>
        <end position="945"/>
    </location>
</feature>
<proteinExistence type="predicted"/>
<protein>
    <recommendedName>
        <fullName evidence="5">EF-hand domain-containing protein</fullName>
    </recommendedName>
</protein>
<dbReference type="InterPro" id="IPR018247">
    <property type="entry name" value="EF_Hand_1_Ca_BS"/>
</dbReference>
<dbReference type="Gene3D" id="1.10.238.10">
    <property type="entry name" value="EF-hand"/>
    <property type="match status" value="2"/>
</dbReference>
<evidence type="ECO:0000313" key="7">
    <source>
        <dbReference type="Proteomes" id="UP000751190"/>
    </source>
</evidence>
<keyword evidence="1" id="KW-0106">Calcium</keyword>
<organism evidence="6 7">
    <name type="scientific">Diacronema lutheri</name>
    <name type="common">Unicellular marine alga</name>
    <name type="synonym">Monochrysis lutheri</name>
    <dbReference type="NCBI Taxonomy" id="2081491"/>
    <lineage>
        <taxon>Eukaryota</taxon>
        <taxon>Haptista</taxon>
        <taxon>Haptophyta</taxon>
        <taxon>Pavlovophyceae</taxon>
        <taxon>Pavlovales</taxon>
        <taxon>Pavlovaceae</taxon>
        <taxon>Diacronema</taxon>
    </lineage>
</organism>
<evidence type="ECO:0000256" key="2">
    <source>
        <dbReference type="SAM" id="MobiDB-lite"/>
    </source>
</evidence>
<evidence type="ECO:0000256" key="3">
    <source>
        <dbReference type="SAM" id="Phobius"/>
    </source>
</evidence>
<feature type="region of interest" description="Disordered" evidence="2">
    <location>
        <begin position="851"/>
        <end position="884"/>
    </location>
</feature>
<feature type="compositionally biased region" description="Basic and acidic residues" evidence="2">
    <location>
        <begin position="500"/>
        <end position="515"/>
    </location>
</feature>
<keyword evidence="3" id="KW-0812">Transmembrane</keyword>